<dbReference type="Pfam" id="PF21863">
    <property type="entry name" value="HTH_67"/>
    <property type="match status" value="1"/>
</dbReference>
<name>A0A371P9P7_9ACTN</name>
<evidence type="ECO:0008006" key="3">
    <source>
        <dbReference type="Google" id="ProtNLM"/>
    </source>
</evidence>
<evidence type="ECO:0000313" key="1">
    <source>
        <dbReference type="EMBL" id="REK72612.1"/>
    </source>
</evidence>
<reference evidence="1 2" key="1">
    <citation type="submission" date="2018-08" db="EMBL/GenBank/DDBJ databases">
        <title>Aeromicrobium sp. M2KJ-4, whole genome shotgun sequence.</title>
        <authorList>
            <person name="Tuo L."/>
        </authorList>
    </citation>
    <scope>NUCLEOTIDE SEQUENCE [LARGE SCALE GENOMIC DNA]</scope>
    <source>
        <strain evidence="1 2">M2KJ-4</strain>
    </source>
</reference>
<accession>A0A371P9P7</accession>
<comment type="caution">
    <text evidence="1">The sequence shown here is derived from an EMBL/GenBank/DDBJ whole genome shotgun (WGS) entry which is preliminary data.</text>
</comment>
<dbReference type="InterPro" id="IPR054058">
    <property type="entry name" value="HTH_67"/>
</dbReference>
<proteinExistence type="predicted"/>
<dbReference type="NCBIfam" id="NF047719">
    <property type="entry name" value="SCO6745_fam_HTH"/>
    <property type="match status" value="1"/>
</dbReference>
<evidence type="ECO:0000313" key="2">
    <source>
        <dbReference type="Proteomes" id="UP000265581"/>
    </source>
</evidence>
<gene>
    <name evidence="1" type="ORF">DX116_03080</name>
</gene>
<dbReference type="AlphaFoldDB" id="A0A371P9P7"/>
<sequence>MTQSRAFWRSVEAIHDVVYFRPDAKARYEAIGLKGYWMGYVASRSAAAGTPSANLVTAMFHGFAPSPIGRAVPDAWALASRDDVLDTRLALARDALAPAATDLDVAQVARELTQVVAGLDLAGKPLAAAHADLPAPADDLGRLWHAATIIREYRGDCHVAVLTAAGLDGAAANALAVATGLAPAEQRTFRGWTDDEWDRALGRLGTRGWVDASGTATDTGRAARAQIEDTTDRVCAAGLDQRATGRAITVEASVVGLARALEHTGAISYPNPTAVPRP</sequence>
<dbReference type="OrthoDB" id="157052at2"/>
<dbReference type="EMBL" id="QUBR01000001">
    <property type="protein sequence ID" value="REK72612.1"/>
    <property type="molecule type" value="Genomic_DNA"/>
</dbReference>
<dbReference type="RefSeq" id="WP_119702724.1">
    <property type="nucleotide sequence ID" value="NZ_JBHSOI010000001.1"/>
</dbReference>
<organism evidence="1 2">
    <name type="scientific">Aeromicrobium endophyticum</name>
    <dbReference type="NCBI Taxonomy" id="2292704"/>
    <lineage>
        <taxon>Bacteria</taxon>
        <taxon>Bacillati</taxon>
        <taxon>Actinomycetota</taxon>
        <taxon>Actinomycetes</taxon>
        <taxon>Propionibacteriales</taxon>
        <taxon>Nocardioidaceae</taxon>
        <taxon>Aeromicrobium</taxon>
    </lineage>
</organism>
<protein>
    <recommendedName>
        <fullName evidence="3">SalK</fullName>
    </recommendedName>
</protein>
<dbReference type="Proteomes" id="UP000265581">
    <property type="component" value="Unassembled WGS sequence"/>
</dbReference>
<keyword evidence="2" id="KW-1185">Reference proteome</keyword>